<sequence>MNALVSIIIPAYNAEKFILETINSALTQSYSPIEIIVVDDGSTDKTVAIINAQNSERIKVISKQNEGASKAKQIGLEHANGEFIQYLDADDILSEDKIAIQVATLTAHPDHVAVCSTVHFEYHQNYLEQLPSTHEEKYLYTTNNPVEFLINLWGGNGNGGSMIQPNAFLTPISVIKRAGPWNTSISPCPDEDGEYFCRIILASKGILYTEKALNYYRKFAVRNSLSSLKSYAALHNSYQSILLKQEELFKHNNSDNAKLAIARQLISIAIEAYPRYSKLTNSIIKEVKKLGKYKFTPIMSGGPNLFFISNTLGWRIARLIQYYKK</sequence>
<organism evidence="2 3">
    <name type="scientific">Pedobacter planticolens</name>
    <dbReference type="NCBI Taxonomy" id="2679964"/>
    <lineage>
        <taxon>Bacteria</taxon>
        <taxon>Pseudomonadati</taxon>
        <taxon>Bacteroidota</taxon>
        <taxon>Sphingobacteriia</taxon>
        <taxon>Sphingobacteriales</taxon>
        <taxon>Sphingobacteriaceae</taxon>
        <taxon>Pedobacter</taxon>
    </lineage>
</organism>
<proteinExistence type="predicted"/>
<dbReference type="Proteomes" id="UP000601055">
    <property type="component" value="Unassembled WGS sequence"/>
</dbReference>
<reference evidence="2" key="1">
    <citation type="submission" date="2019-11" db="EMBL/GenBank/DDBJ databases">
        <title>Description of Pedobacter sp. LMG 31464T.</title>
        <authorList>
            <person name="Carlier A."/>
            <person name="Qi S."/>
            <person name="Vandamme P."/>
        </authorList>
    </citation>
    <scope>NUCLEOTIDE SEQUENCE</scope>
    <source>
        <strain evidence="2">LMG 31464</strain>
    </source>
</reference>
<keyword evidence="3" id="KW-1185">Reference proteome</keyword>
<dbReference type="PANTHER" id="PTHR43685:SF2">
    <property type="entry name" value="GLYCOSYLTRANSFERASE 2-LIKE DOMAIN-CONTAINING PROTEIN"/>
    <property type="match status" value="1"/>
</dbReference>
<dbReference type="Gene3D" id="3.90.550.10">
    <property type="entry name" value="Spore Coat Polysaccharide Biosynthesis Protein SpsA, Chain A"/>
    <property type="match status" value="1"/>
</dbReference>
<protein>
    <submittedName>
        <fullName evidence="2">Glycosyltransferase</fullName>
    </submittedName>
</protein>
<dbReference type="InterPro" id="IPR050834">
    <property type="entry name" value="Glycosyltransf_2"/>
</dbReference>
<name>A0A923DW15_9SPHI</name>
<dbReference type="RefSeq" id="WP_182920801.1">
    <property type="nucleotide sequence ID" value="NZ_WNXD01000001.1"/>
</dbReference>
<evidence type="ECO:0000259" key="1">
    <source>
        <dbReference type="Pfam" id="PF00535"/>
    </source>
</evidence>
<dbReference type="CDD" id="cd00761">
    <property type="entry name" value="Glyco_tranf_GTA_type"/>
    <property type="match status" value="1"/>
</dbReference>
<dbReference type="Pfam" id="PF00535">
    <property type="entry name" value="Glycos_transf_2"/>
    <property type="match status" value="1"/>
</dbReference>
<gene>
    <name evidence="2" type="ORF">GM921_01260</name>
</gene>
<dbReference type="InterPro" id="IPR029044">
    <property type="entry name" value="Nucleotide-diphossugar_trans"/>
</dbReference>
<dbReference type="AlphaFoldDB" id="A0A923DW15"/>
<dbReference type="InterPro" id="IPR001173">
    <property type="entry name" value="Glyco_trans_2-like"/>
</dbReference>
<dbReference type="PANTHER" id="PTHR43685">
    <property type="entry name" value="GLYCOSYLTRANSFERASE"/>
    <property type="match status" value="1"/>
</dbReference>
<comment type="caution">
    <text evidence="2">The sequence shown here is derived from an EMBL/GenBank/DDBJ whole genome shotgun (WGS) entry which is preliminary data.</text>
</comment>
<feature type="domain" description="Glycosyltransferase 2-like" evidence="1">
    <location>
        <begin position="6"/>
        <end position="141"/>
    </location>
</feature>
<evidence type="ECO:0000313" key="2">
    <source>
        <dbReference type="EMBL" id="MBB2144100.1"/>
    </source>
</evidence>
<dbReference type="SUPFAM" id="SSF53448">
    <property type="entry name" value="Nucleotide-diphospho-sugar transferases"/>
    <property type="match status" value="1"/>
</dbReference>
<accession>A0A923DW15</accession>
<evidence type="ECO:0000313" key="3">
    <source>
        <dbReference type="Proteomes" id="UP000601055"/>
    </source>
</evidence>
<dbReference type="EMBL" id="WNXD01000001">
    <property type="protein sequence ID" value="MBB2144100.1"/>
    <property type="molecule type" value="Genomic_DNA"/>
</dbReference>